<sequence>MDAQPVPSTPTSKHRQSIDASSVLTDLSPERVNRQPAMQQLAQSVAPSSPAPSVGSPFKSHLFQDPFLTSRRGSDVQGKVAQFNNLSRNNSQRKQELEKALERARLGREQAETENEMLKGKIGGYVERERRVGLRLEETMEENEKLQSDLCRSKEKYERAKEALTHSKERFREELRRMKGAEFKADSNQLAAQQALQSERQLVTSLEMELKCSREKYDQIEKESFATQIKLLEMDEQLVRIQQQVKLVEEERNALRTSLKSEEVARIAAEGRIPLPMSSTSDEFSSPQKRRQSQIPTPKRPASRAAPIDPFESGIKKRDEEIVSLKRQLEIESLSRKSAEDLVYFMKLECQLKRCSCRLADDQGVEYICDDHFEESIADMQAQYEVIHRQLESHQKSRPLAVTDSSINQQTPSLIDLEDEIEFSPETGTFRTVKSPQKLAAGEALFVLDLDNQEASPDRTVVAMAAISKQDTISALSSSVGSSSNTATEICQILLPDPKPQSNHLVDFEDENVEVEEAPNTPKAYQPRISDADLLSFTPFVLPPQTQTSHPPIPSHDTIYQLTNREPATHHSSTYPPINHKTTTKSTDTKLPPTQIYASKPPKLQTITTTTTIPLAAEQPTTPIVTSTSAPTGLTFTPATTKSREEALACIRSWRKGNAEAAQEAAAAMASKDVNVKMTGGMGEGGVPSGKQRSRSVVLSATPAKRKWMGNGEREKDRDVSAPMRM</sequence>
<feature type="compositionally biased region" description="Polar residues" evidence="2">
    <location>
        <begin position="277"/>
        <end position="287"/>
    </location>
</feature>
<name>A0A8H3F1V1_9LECA</name>
<feature type="compositionally biased region" description="Polar residues" evidence="2">
    <location>
        <begin position="569"/>
        <end position="586"/>
    </location>
</feature>
<proteinExistence type="predicted"/>
<feature type="region of interest" description="Disordered" evidence="2">
    <location>
        <begin position="1"/>
        <end position="61"/>
    </location>
</feature>
<dbReference type="PANTHER" id="PTHR42041">
    <property type="entry name" value="DNA ENDONUCLEASE ACTIVATOR CTP1 C-TERMINAL DOMAIN-CONTAINING PROTEIN"/>
    <property type="match status" value="1"/>
</dbReference>
<accession>A0A8H3F1V1</accession>
<dbReference type="PANTHER" id="PTHR42041:SF1">
    <property type="entry name" value="DNA ENDONUCLEASE ACTIVATOR CTP1 C-TERMINAL DOMAIN-CONTAINING PROTEIN"/>
    <property type="match status" value="1"/>
</dbReference>
<reference evidence="3" key="1">
    <citation type="submission" date="2021-03" db="EMBL/GenBank/DDBJ databases">
        <authorList>
            <person name="Tagirdzhanova G."/>
        </authorList>
    </citation>
    <scope>NUCLEOTIDE SEQUENCE</scope>
</reference>
<feature type="region of interest" description="Disordered" evidence="2">
    <location>
        <begin position="569"/>
        <end position="597"/>
    </location>
</feature>
<gene>
    <name evidence="3" type="ORF">GOMPHAMPRED_008163</name>
</gene>
<feature type="region of interest" description="Disordered" evidence="2">
    <location>
        <begin position="680"/>
        <end position="726"/>
    </location>
</feature>
<organism evidence="3 4">
    <name type="scientific">Gomphillus americanus</name>
    <dbReference type="NCBI Taxonomy" id="1940652"/>
    <lineage>
        <taxon>Eukaryota</taxon>
        <taxon>Fungi</taxon>
        <taxon>Dikarya</taxon>
        <taxon>Ascomycota</taxon>
        <taxon>Pezizomycotina</taxon>
        <taxon>Lecanoromycetes</taxon>
        <taxon>OSLEUM clade</taxon>
        <taxon>Ostropomycetidae</taxon>
        <taxon>Ostropales</taxon>
        <taxon>Graphidaceae</taxon>
        <taxon>Gomphilloideae</taxon>
        <taxon>Gomphillus</taxon>
    </lineage>
</organism>
<dbReference type="AlphaFoldDB" id="A0A8H3F1V1"/>
<feature type="coiled-coil region" evidence="1">
    <location>
        <begin position="154"/>
        <end position="258"/>
    </location>
</feature>
<evidence type="ECO:0000256" key="1">
    <source>
        <dbReference type="SAM" id="Coils"/>
    </source>
</evidence>
<evidence type="ECO:0000256" key="2">
    <source>
        <dbReference type="SAM" id="MobiDB-lite"/>
    </source>
</evidence>
<dbReference type="EMBL" id="CAJPDQ010000009">
    <property type="protein sequence ID" value="CAF9914447.1"/>
    <property type="molecule type" value="Genomic_DNA"/>
</dbReference>
<feature type="region of interest" description="Disordered" evidence="2">
    <location>
        <begin position="270"/>
        <end position="311"/>
    </location>
</feature>
<evidence type="ECO:0000313" key="3">
    <source>
        <dbReference type="EMBL" id="CAF9914447.1"/>
    </source>
</evidence>
<protein>
    <submittedName>
        <fullName evidence="3">Uncharacterized protein</fullName>
    </submittedName>
</protein>
<keyword evidence="1" id="KW-0175">Coiled coil</keyword>
<keyword evidence="4" id="KW-1185">Reference proteome</keyword>
<feature type="coiled-coil region" evidence="1">
    <location>
        <begin position="83"/>
        <end position="121"/>
    </location>
</feature>
<dbReference type="Proteomes" id="UP000664169">
    <property type="component" value="Unassembled WGS sequence"/>
</dbReference>
<comment type="caution">
    <text evidence="3">The sequence shown here is derived from an EMBL/GenBank/DDBJ whole genome shotgun (WGS) entry which is preliminary data.</text>
</comment>
<evidence type="ECO:0000313" key="4">
    <source>
        <dbReference type="Proteomes" id="UP000664169"/>
    </source>
</evidence>
<dbReference type="OrthoDB" id="4495335at2759"/>
<feature type="compositionally biased region" description="Low complexity" evidence="2">
    <location>
        <begin position="44"/>
        <end position="57"/>
    </location>
</feature>